<proteinExistence type="predicted"/>
<feature type="transmembrane region" description="Helical" evidence="2">
    <location>
        <begin position="239"/>
        <end position="260"/>
    </location>
</feature>
<feature type="transmembrane region" description="Helical" evidence="2">
    <location>
        <begin position="128"/>
        <end position="147"/>
    </location>
</feature>
<feature type="compositionally biased region" description="Low complexity" evidence="1">
    <location>
        <begin position="622"/>
        <end position="643"/>
    </location>
</feature>
<feature type="transmembrane region" description="Helical" evidence="2">
    <location>
        <begin position="463"/>
        <end position="482"/>
    </location>
</feature>
<feature type="compositionally biased region" description="Basic and acidic residues" evidence="1">
    <location>
        <begin position="169"/>
        <end position="181"/>
    </location>
</feature>
<feature type="region of interest" description="Disordered" evidence="1">
    <location>
        <begin position="158"/>
        <end position="222"/>
    </location>
</feature>
<feature type="compositionally biased region" description="Polar residues" evidence="1">
    <location>
        <begin position="584"/>
        <end position="596"/>
    </location>
</feature>
<dbReference type="AlphaFoldDB" id="A0A7S1PHR8"/>
<protein>
    <submittedName>
        <fullName evidence="3">Uncharacterized protein</fullName>
    </submittedName>
</protein>
<accession>A0A7S1PHR8</accession>
<feature type="compositionally biased region" description="Polar residues" evidence="1">
    <location>
        <begin position="66"/>
        <end position="79"/>
    </location>
</feature>
<dbReference type="EMBL" id="HBGD01007356">
    <property type="protein sequence ID" value="CAD9082902.1"/>
    <property type="molecule type" value="Transcribed_RNA"/>
</dbReference>
<sequence length="885" mass="100924">MKSYLSSSSLASYYAANDSQVSTSQNSPSSAATATSIPRMVSHHTREHSHQQPPSSLLPPPWHSPNSAESQQNTHARSHSTNALLDHYASRSSAEFLSDASSAFSSARENGTLPQNFRRFTSPPSTHYFIDYILSIFKEISLFFFIWHPFRERTRRKDSLRHQKKHQHHSDDASNSEVDHKTHWRHNHTGKHDDSLSGKDHTATLTSKKSKPPRSHNPPEFHSHLQRAKDLDSMFSTRSIIAGWIFLLFFIMIPLCIHFYNIEFFTFITHPLRVQVVFLKLLFKMDVSRLLMGCFLRFFTSFAPTIDDNVWHHDIPGTIRGHATRMDMKRPTHDTATISPHLDLDDAEHARQWNDFLIHSEETGSQPMKFEHELFFRDLDMDYIVIGASKDPHGIYGWVHSPAQMLHNEDFYPAETDTSLQLHLDWMHDEKGMHQDLSTFSPYDDFTYLFTWSDLYMNLKSSLAIMCVISLNLVVAFWMMRFMRRNWKKSRKVGSYKIIAPRPNDQLRLMSSTYQHASSSSLDVPAPHVRSFSFDSYLANESPGGDAPSTRRVDSESFGGRQLQQLASAHAAPDSRPNSPVPQFDTSATGCKQTSPARKEHSDPWQFPNFDSTAITRRRDTGSSTTTNHSTTSTSTPSLTSPHHYNHHHHHLSSPNQFHHSSSFDGLSPSTFSPNQLLMPSSALESPCANLGHTQNNNSAEFVKRPVPTLVLPQKKQKGLMYYLHLGVRYYLGNIYLGFIGLLHILLVLFSMNDYSLYSARLVLLLTGILYFSVAIFSGLYCSEARNHIVILHVLRWISTVCFFVYTQFEIRQIYVKIMVDSGHGFSESMVVESMLGIPVWLYGSMVCIGNGLVYVIFLRYSSAQIQRCALVHSDKRIFSPLLGL</sequence>
<feature type="compositionally biased region" description="Basic and acidic residues" evidence="1">
    <location>
        <begin position="190"/>
        <end position="202"/>
    </location>
</feature>
<name>A0A7S1PHR8_9EUKA</name>
<feature type="region of interest" description="Disordered" evidence="1">
    <location>
        <begin position="566"/>
        <end position="665"/>
    </location>
</feature>
<feature type="region of interest" description="Disordered" evidence="1">
    <location>
        <begin position="40"/>
        <end position="79"/>
    </location>
</feature>
<organism evidence="3">
    <name type="scientific">Percolomonas cosmopolitus</name>
    <dbReference type="NCBI Taxonomy" id="63605"/>
    <lineage>
        <taxon>Eukaryota</taxon>
        <taxon>Discoba</taxon>
        <taxon>Heterolobosea</taxon>
        <taxon>Tetramitia</taxon>
        <taxon>Eutetramitia</taxon>
        <taxon>Percolomonadidae</taxon>
        <taxon>Percolomonas</taxon>
    </lineage>
</organism>
<gene>
    <name evidence="3" type="ORF">PCOS0759_LOCUS6142</name>
</gene>
<evidence type="ECO:0000313" key="3">
    <source>
        <dbReference type="EMBL" id="CAD9082902.1"/>
    </source>
</evidence>
<evidence type="ECO:0000256" key="1">
    <source>
        <dbReference type="SAM" id="MobiDB-lite"/>
    </source>
</evidence>
<feature type="transmembrane region" description="Helical" evidence="2">
    <location>
        <begin position="840"/>
        <end position="858"/>
    </location>
</feature>
<keyword evidence="2" id="KW-1133">Transmembrane helix</keyword>
<evidence type="ECO:0000256" key="2">
    <source>
        <dbReference type="SAM" id="Phobius"/>
    </source>
</evidence>
<keyword evidence="2" id="KW-0812">Transmembrane</keyword>
<reference evidence="3" key="1">
    <citation type="submission" date="2021-01" db="EMBL/GenBank/DDBJ databases">
        <authorList>
            <person name="Corre E."/>
            <person name="Pelletier E."/>
            <person name="Niang G."/>
            <person name="Scheremetjew M."/>
            <person name="Finn R."/>
            <person name="Kale V."/>
            <person name="Holt S."/>
            <person name="Cochrane G."/>
            <person name="Meng A."/>
            <person name="Brown T."/>
            <person name="Cohen L."/>
        </authorList>
    </citation>
    <scope>NUCLEOTIDE SEQUENCE</scope>
    <source>
        <strain evidence="3">WS</strain>
    </source>
</reference>
<keyword evidence="2" id="KW-0472">Membrane</keyword>
<feature type="transmembrane region" description="Helical" evidence="2">
    <location>
        <begin position="762"/>
        <end position="782"/>
    </location>
</feature>
<feature type="transmembrane region" description="Helical" evidence="2">
    <location>
        <begin position="730"/>
        <end position="750"/>
    </location>
</feature>
<feature type="transmembrane region" description="Helical" evidence="2">
    <location>
        <begin position="789"/>
        <end position="809"/>
    </location>
</feature>